<reference evidence="2 3" key="1">
    <citation type="journal article" date="2018" name="MBio">
        <title>Comparative Genomics Reveals the Core Gene Toolbox for the Fungus-Insect Symbiosis.</title>
        <authorList>
            <person name="Wang Y."/>
            <person name="Stata M."/>
            <person name="Wang W."/>
            <person name="Stajich J.E."/>
            <person name="White M.M."/>
            <person name="Moncalvo J.M."/>
        </authorList>
    </citation>
    <scope>NUCLEOTIDE SEQUENCE [LARGE SCALE GENOMIC DNA]</scope>
    <source>
        <strain evidence="2 3">SWE-8-4</strain>
    </source>
</reference>
<dbReference type="SUPFAM" id="SSF82657">
    <property type="entry name" value="BolA-like"/>
    <property type="match status" value="1"/>
</dbReference>
<dbReference type="Proteomes" id="UP000245383">
    <property type="component" value="Unassembled WGS sequence"/>
</dbReference>
<dbReference type="InterPro" id="IPR036065">
    <property type="entry name" value="BolA-like_sf"/>
</dbReference>
<dbReference type="PANTHER" id="PTHR46230">
    <property type="match status" value="1"/>
</dbReference>
<dbReference type="GO" id="GO:0044572">
    <property type="term" value="P:[4Fe-4S] cluster assembly"/>
    <property type="evidence" value="ECO:0007669"/>
    <property type="project" value="TreeGrafter"/>
</dbReference>
<organism evidence="2 3">
    <name type="scientific">Smittium simulii</name>
    <dbReference type="NCBI Taxonomy" id="133385"/>
    <lineage>
        <taxon>Eukaryota</taxon>
        <taxon>Fungi</taxon>
        <taxon>Fungi incertae sedis</taxon>
        <taxon>Zoopagomycota</taxon>
        <taxon>Kickxellomycotina</taxon>
        <taxon>Harpellomycetes</taxon>
        <taxon>Harpellales</taxon>
        <taxon>Legeriomycetaceae</taxon>
        <taxon>Smittium</taxon>
    </lineage>
</organism>
<accession>A0A2T9YJG5</accession>
<dbReference type="PANTHER" id="PTHR46230:SF7">
    <property type="entry name" value="BOLA-LIKE PROTEIN 1"/>
    <property type="match status" value="1"/>
</dbReference>
<comment type="similarity">
    <text evidence="1">Belongs to the BolA/IbaG family.</text>
</comment>
<evidence type="ECO:0000313" key="3">
    <source>
        <dbReference type="Proteomes" id="UP000245383"/>
    </source>
</evidence>
<dbReference type="STRING" id="133385.A0A2T9YJG5"/>
<dbReference type="GO" id="GO:0005759">
    <property type="term" value="C:mitochondrial matrix"/>
    <property type="evidence" value="ECO:0007669"/>
    <property type="project" value="TreeGrafter"/>
</dbReference>
<dbReference type="OrthoDB" id="411584at2759"/>
<protein>
    <recommendedName>
        <fullName evidence="4">BolA protein</fullName>
    </recommendedName>
</protein>
<gene>
    <name evidence="2" type="ORF">BB561_003806</name>
</gene>
<evidence type="ECO:0000256" key="1">
    <source>
        <dbReference type="RuleBase" id="RU003860"/>
    </source>
</evidence>
<dbReference type="InterPro" id="IPR002634">
    <property type="entry name" value="BolA"/>
</dbReference>
<dbReference type="Pfam" id="PF01722">
    <property type="entry name" value="BolA"/>
    <property type="match status" value="1"/>
</dbReference>
<dbReference type="Gene3D" id="3.30.300.90">
    <property type="entry name" value="BolA-like"/>
    <property type="match status" value="1"/>
</dbReference>
<name>A0A2T9YJG5_9FUNG</name>
<dbReference type="EMBL" id="MBFR01000160">
    <property type="protein sequence ID" value="PVU92490.1"/>
    <property type="molecule type" value="Genomic_DNA"/>
</dbReference>
<proteinExistence type="inferred from homology"/>
<keyword evidence="3" id="KW-1185">Reference proteome</keyword>
<dbReference type="AlphaFoldDB" id="A0A2T9YJG5"/>
<sequence length="153" mass="17423">MFAFKQPLKGSSVSLFQRFSITNSNTVIARVKPFHFHQKASLFSTKMGDTAQASIAGGPIQQTVHQKFTEAFKPQLLQIRNDSAHHKHHEAMKDSNRPETHFSVKIVSDYFKGMSAIKRHRACFTLLDKEMNTPGMIHALTLIIRTVEEEEKQ</sequence>
<comment type="caution">
    <text evidence="2">The sequence shown here is derived from an EMBL/GenBank/DDBJ whole genome shotgun (WGS) entry which is preliminary data.</text>
</comment>
<evidence type="ECO:0008006" key="4">
    <source>
        <dbReference type="Google" id="ProtNLM"/>
    </source>
</evidence>
<evidence type="ECO:0000313" key="2">
    <source>
        <dbReference type="EMBL" id="PVU92490.1"/>
    </source>
</evidence>